<name>A0A1U8AAR3_NELNU</name>
<dbReference type="Proteomes" id="UP000189703">
    <property type="component" value="Unplaced"/>
</dbReference>
<gene>
    <name evidence="8" type="primary">LOC104602527</name>
</gene>
<evidence type="ECO:0000256" key="6">
    <source>
        <dbReference type="SAM" id="SignalP"/>
    </source>
</evidence>
<accession>A0A1U8AAR3</accession>
<dbReference type="GeneID" id="104602527"/>
<evidence type="ECO:0000256" key="4">
    <source>
        <dbReference type="ARBA" id="ARBA00022729"/>
    </source>
</evidence>
<dbReference type="GO" id="GO:0016671">
    <property type="term" value="F:oxidoreductase activity, acting on a sulfur group of donors, disulfide as acceptor"/>
    <property type="evidence" value="ECO:0007669"/>
    <property type="project" value="InterPro"/>
</dbReference>
<feature type="chain" id="PRO_5010518818" evidence="6">
    <location>
        <begin position="28"/>
        <end position="258"/>
    </location>
</feature>
<dbReference type="AlphaFoldDB" id="A0A1U8AAR3"/>
<evidence type="ECO:0000313" key="8">
    <source>
        <dbReference type="RefSeq" id="XP_010264555.1"/>
    </source>
</evidence>
<dbReference type="SUPFAM" id="SSF52833">
    <property type="entry name" value="Thioredoxin-like"/>
    <property type="match status" value="1"/>
</dbReference>
<proteinExistence type="inferred from homology"/>
<dbReference type="KEGG" id="nnu:104602527"/>
<evidence type="ECO:0000256" key="1">
    <source>
        <dbReference type="ARBA" id="ARBA00004613"/>
    </source>
</evidence>
<evidence type="ECO:0000256" key="5">
    <source>
        <dbReference type="ARBA" id="ARBA00023180"/>
    </source>
</evidence>
<keyword evidence="3" id="KW-0964">Secreted</keyword>
<dbReference type="PANTHER" id="PTHR13234:SF8">
    <property type="entry name" value="GAMMA-INTERFERON-INDUCIBLE LYSOSOMAL THIOL REDUCTASE"/>
    <property type="match status" value="1"/>
</dbReference>
<dbReference type="GO" id="GO:0005576">
    <property type="term" value="C:extracellular region"/>
    <property type="evidence" value="ECO:0007669"/>
    <property type="project" value="UniProtKB-SubCell"/>
</dbReference>
<dbReference type="eggNOG" id="KOG3160">
    <property type="taxonomic scope" value="Eukaryota"/>
</dbReference>
<dbReference type="STRING" id="4432.A0A1U8AAR3"/>
<feature type="signal peptide" evidence="6">
    <location>
        <begin position="1"/>
        <end position="27"/>
    </location>
</feature>
<dbReference type="OMA" id="SHKEVCF"/>
<keyword evidence="7" id="KW-1185">Reference proteome</keyword>
<dbReference type="PANTHER" id="PTHR13234">
    <property type="entry name" value="GAMMA-INTERFERON INDUCIBLE LYSOSOMAL THIOL REDUCTASE GILT"/>
    <property type="match status" value="1"/>
</dbReference>
<protein>
    <submittedName>
        <fullName evidence="8">Gamma-interferon-inducible lysosomal thiol reductase isoform X1</fullName>
    </submittedName>
</protein>
<dbReference type="InterPro" id="IPR036249">
    <property type="entry name" value="Thioredoxin-like_sf"/>
</dbReference>
<dbReference type="InterPro" id="IPR004911">
    <property type="entry name" value="Interferon-induced_GILT"/>
</dbReference>
<dbReference type="OrthoDB" id="958254at2759"/>
<reference evidence="8" key="1">
    <citation type="submission" date="2025-08" db="UniProtKB">
        <authorList>
            <consortium name="RefSeq"/>
        </authorList>
    </citation>
    <scope>IDENTIFICATION</scope>
</reference>
<keyword evidence="5" id="KW-0325">Glycoprotein</keyword>
<dbReference type="Pfam" id="PF03227">
    <property type="entry name" value="GILT"/>
    <property type="match status" value="1"/>
</dbReference>
<evidence type="ECO:0000313" key="7">
    <source>
        <dbReference type="Proteomes" id="UP000189703"/>
    </source>
</evidence>
<organism evidence="7 8">
    <name type="scientific">Nelumbo nucifera</name>
    <name type="common">Sacred lotus</name>
    <dbReference type="NCBI Taxonomy" id="4432"/>
    <lineage>
        <taxon>Eukaryota</taxon>
        <taxon>Viridiplantae</taxon>
        <taxon>Streptophyta</taxon>
        <taxon>Embryophyta</taxon>
        <taxon>Tracheophyta</taxon>
        <taxon>Spermatophyta</taxon>
        <taxon>Magnoliopsida</taxon>
        <taxon>Proteales</taxon>
        <taxon>Nelumbonaceae</taxon>
        <taxon>Nelumbo</taxon>
    </lineage>
</organism>
<comment type="similarity">
    <text evidence="2">Belongs to the GILT family.</text>
</comment>
<dbReference type="InParanoid" id="A0A1U8AAR3"/>
<sequence>MAFRRLASLFLLSYLFLFGSLFSYCSAARVSSSASGKVSLALYYETLCPYCSSFIVKHLANVFEKGLIKIVDLKLVPYGNAKVGSNNTITCQHGSYECLLNTVEACAINVWPDLNKHFTFIYCIEHLVTQGKYNEWESCFGKMGLDPKPIADCYNDGYGKELELRYAAETDALQPPHKYVPWVVVDGQPLYEDYENYITYVCKAYKGSAVPKACLARSHEIIVMGKEDPAPRVCEAEDTTKRAWAEVGPGRRQMESTA</sequence>
<keyword evidence="4 6" id="KW-0732">Signal</keyword>
<dbReference type="GO" id="GO:0016491">
    <property type="term" value="F:oxidoreductase activity"/>
    <property type="evidence" value="ECO:0000318"/>
    <property type="project" value="GO_Central"/>
</dbReference>
<evidence type="ECO:0000256" key="3">
    <source>
        <dbReference type="ARBA" id="ARBA00022525"/>
    </source>
</evidence>
<evidence type="ECO:0000256" key="2">
    <source>
        <dbReference type="ARBA" id="ARBA00005679"/>
    </source>
</evidence>
<dbReference type="FunCoup" id="A0A1U8AAR3">
    <property type="interactions" value="990"/>
</dbReference>
<dbReference type="RefSeq" id="XP_010264555.1">
    <property type="nucleotide sequence ID" value="XM_010266253.2"/>
</dbReference>
<comment type="subcellular location">
    <subcellularLocation>
        <location evidence="1">Secreted</location>
    </subcellularLocation>
</comment>